<evidence type="ECO:0000256" key="5">
    <source>
        <dbReference type="ARBA" id="ARBA00022692"/>
    </source>
</evidence>
<keyword evidence="5 8" id="KW-0812">Transmembrane</keyword>
<evidence type="ECO:0000256" key="7">
    <source>
        <dbReference type="ARBA" id="ARBA00023136"/>
    </source>
</evidence>
<keyword evidence="4" id="KW-0997">Cell inner membrane</keyword>
<dbReference type="Proteomes" id="UP000226420">
    <property type="component" value="Unassembled WGS sequence"/>
</dbReference>
<evidence type="ECO:0000256" key="6">
    <source>
        <dbReference type="ARBA" id="ARBA00022989"/>
    </source>
</evidence>
<reference evidence="9 10" key="1">
    <citation type="submission" date="2016-10" db="EMBL/GenBank/DDBJ databases">
        <authorList>
            <person name="Varghese N."/>
            <person name="Submissions S."/>
        </authorList>
    </citation>
    <scope>NUCLEOTIDE SEQUENCE [LARGE SCALE GENOMIC DNA]</scope>
    <source>
        <strain evidence="9 10">DSM 5563</strain>
    </source>
</reference>
<dbReference type="InterPro" id="IPR005219">
    <property type="entry name" value="PqiA-like_proteobact"/>
</dbReference>
<proteinExistence type="inferred from homology"/>
<name>A0AAJ5BHX0_9GAMM</name>
<evidence type="ECO:0000256" key="2">
    <source>
        <dbReference type="ARBA" id="ARBA00007555"/>
    </source>
</evidence>
<comment type="caution">
    <text evidence="9">The sequence shown here is derived from an EMBL/GenBank/DDBJ whole genome shotgun (WGS) entry which is preliminary data.</text>
</comment>
<accession>A0AAJ5BHX0</accession>
<feature type="transmembrane region" description="Helical" evidence="8">
    <location>
        <begin position="74"/>
        <end position="97"/>
    </location>
</feature>
<dbReference type="EMBL" id="FOLW01000008">
    <property type="protein sequence ID" value="SFD12924.1"/>
    <property type="molecule type" value="Genomic_DNA"/>
</dbReference>
<feature type="transmembrane region" description="Helical" evidence="8">
    <location>
        <begin position="373"/>
        <end position="399"/>
    </location>
</feature>
<evidence type="ECO:0000313" key="10">
    <source>
        <dbReference type="Proteomes" id="UP000226420"/>
    </source>
</evidence>
<dbReference type="InterPro" id="IPR051800">
    <property type="entry name" value="PqiA-PqiB_transport"/>
</dbReference>
<feature type="transmembrane region" description="Helical" evidence="8">
    <location>
        <begin position="170"/>
        <end position="190"/>
    </location>
</feature>
<gene>
    <name evidence="9" type="ORF">SAMN02745723_108103</name>
</gene>
<dbReference type="PANTHER" id="PTHR30462:SF3">
    <property type="entry name" value="INTERMEMBRANE TRANSPORT PROTEIN PQIA"/>
    <property type="match status" value="1"/>
</dbReference>
<keyword evidence="3" id="KW-1003">Cell membrane</keyword>
<sequence length="444" mass="49496">MCTDAGCSHASLPRADVKQTGSGKPHAVVEEKTDKLVLCPQCDLMVQLPDIQEGDKAVCPRCHTTLSARWVEPVLQPVTCAASALIMMLFANLFPFINMRVSGIYNQIRLIEIPQAMVSDDYASLATLFVIFVQLIPAFCMVAIILLCLKVKLPYRLKVMMGRMIYQAKVWCMVEIFLVGVLVSFVKLMAYGDIGIGASFIPYCLFCLLQVRAFQCLDRYWLWQNIQSPPPLTKTPQVGLSGLEQGLRSCPCCMAILPAEETKCPRCHTVAHARRANSLQWTLALLLTSVIIYIPANILPIMVTEVLGNPSASNIMSGVILLWQDGSYPVALVIFIASIMVPTLKILAIAWLCYDASDKGKSNNHLDREKMHFIYEIVEFVGRWSMIDVFVIGVLSALVRMGKLMSVYPDVGAILFAMVVILTMFAAMMFDPRLLWDRNKVTNK</sequence>
<organism evidence="9 10">
    <name type="scientific">Pragia fontium DSM 5563 = ATCC 49100</name>
    <dbReference type="NCBI Taxonomy" id="1122977"/>
    <lineage>
        <taxon>Bacteria</taxon>
        <taxon>Pseudomonadati</taxon>
        <taxon>Pseudomonadota</taxon>
        <taxon>Gammaproteobacteria</taxon>
        <taxon>Enterobacterales</taxon>
        <taxon>Budviciaceae</taxon>
        <taxon>Pragia</taxon>
    </lineage>
</organism>
<feature type="transmembrane region" description="Helical" evidence="8">
    <location>
        <begin position="328"/>
        <end position="352"/>
    </location>
</feature>
<dbReference type="GO" id="GO:0005886">
    <property type="term" value="C:plasma membrane"/>
    <property type="evidence" value="ECO:0007669"/>
    <property type="project" value="UniProtKB-SubCell"/>
</dbReference>
<keyword evidence="6 8" id="KW-1133">Transmembrane helix</keyword>
<dbReference type="NCBIfam" id="TIGR00155">
    <property type="entry name" value="pqiA_fam"/>
    <property type="match status" value="1"/>
</dbReference>
<dbReference type="NCBIfam" id="NF011683">
    <property type="entry name" value="PRK15103.1"/>
    <property type="match status" value="1"/>
</dbReference>
<protein>
    <submittedName>
        <fullName evidence="9">Paraquat-inducible protein A</fullName>
    </submittedName>
</protein>
<feature type="transmembrane region" description="Helical" evidence="8">
    <location>
        <begin position="196"/>
        <end position="214"/>
    </location>
</feature>
<dbReference type="AlphaFoldDB" id="A0AAJ5BHX0"/>
<evidence type="ECO:0000256" key="1">
    <source>
        <dbReference type="ARBA" id="ARBA00004429"/>
    </source>
</evidence>
<feature type="transmembrane region" description="Helical" evidence="8">
    <location>
        <begin position="283"/>
        <end position="308"/>
    </location>
</feature>
<feature type="transmembrane region" description="Helical" evidence="8">
    <location>
        <begin position="122"/>
        <end position="149"/>
    </location>
</feature>
<dbReference type="InterPro" id="IPR007498">
    <property type="entry name" value="PqiA-like"/>
</dbReference>
<comment type="subcellular location">
    <subcellularLocation>
        <location evidence="1">Cell inner membrane</location>
        <topology evidence="1">Multi-pass membrane protein</topology>
    </subcellularLocation>
</comment>
<dbReference type="PANTHER" id="PTHR30462">
    <property type="entry name" value="INTERMEMBRANE TRANSPORT PROTEIN PQIB-RELATED"/>
    <property type="match status" value="1"/>
</dbReference>
<evidence type="ECO:0000256" key="3">
    <source>
        <dbReference type="ARBA" id="ARBA00022475"/>
    </source>
</evidence>
<keyword evidence="7 8" id="KW-0472">Membrane</keyword>
<comment type="similarity">
    <text evidence="2">Belongs to the PqiA family.</text>
</comment>
<dbReference type="Pfam" id="PF04403">
    <property type="entry name" value="PqiA"/>
    <property type="match status" value="2"/>
</dbReference>
<evidence type="ECO:0000256" key="8">
    <source>
        <dbReference type="SAM" id="Phobius"/>
    </source>
</evidence>
<dbReference type="Gene3D" id="2.20.28.160">
    <property type="match status" value="1"/>
</dbReference>
<evidence type="ECO:0000313" key="9">
    <source>
        <dbReference type="EMBL" id="SFD12924.1"/>
    </source>
</evidence>
<evidence type="ECO:0000256" key="4">
    <source>
        <dbReference type="ARBA" id="ARBA00022519"/>
    </source>
</evidence>
<feature type="transmembrane region" description="Helical" evidence="8">
    <location>
        <begin position="411"/>
        <end position="430"/>
    </location>
</feature>